<evidence type="ECO:0000313" key="2">
    <source>
        <dbReference type="Proteomes" id="UP000707356"/>
    </source>
</evidence>
<evidence type="ECO:0000313" key="1">
    <source>
        <dbReference type="EMBL" id="MBW4464488.1"/>
    </source>
</evidence>
<dbReference type="Pfam" id="PF06296">
    <property type="entry name" value="RelE"/>
    <property type="match status" value="1"/>
</dbReference>
<accession>A0A951U3B9</accession>
<sequence length="116" mass="12875">MADGSVTVRFTLPFKRRFKSLAKRYRQIQQDIQPMIEQLQSGVFLGDQISGTDYTVFKVRVKNSDIPVGKSGGYRVISQVLSPDALLLLLIYAKSDQADVTTAEIEAAVVEAIHES</sequence>
<dbReference type="AlphaFoldDB" id="A0A951U3B9"/>
<dbReference type="InterPro" id="IPR009387">
    <property type="entry name" value="HigB-2"/>
</dbReference>
<comment type="caution">
    <text evidence="1">The sequence shown here is derived from an EMBL/GenBank/DDBJ whole genome shotgun (WGS) entry which is preliminary data.</text>
</comment>
<name>A0A951U3B9_9CYAN</name>
<gene>
    <name evidence="1" type="ORF">KME07_03485</name>
</gene>
<proteinExistence type="predicted"/>
<reference evidence="1" key="1">
    <citation type="submission" date="2021-05" db="EMBL/GenBank/DDBJ databases">
        <authorList>
            <person name="Pietrasiak N."/>
            <person name="Ward R."/>
            <person name="Stajich J.E."/>
            <person name="Kurbessoian T."/>
        </authorList>
    </citation>
    <scope>NUCLEOTIDE SEQUENCE</scope>
    <source>
        <strain evidence="1">GSE-TBD4-15B</strain>
    </source>
</reference>
<reference evidence="1" key="2">
    <citation type="journal article" date="2022" name="Microbiol. Resour. Announc.">
        <title>Metagenome Sequencing to Explore Phylogenomics of Terrestrial Cyanobacteria.</title>
        <authorList>
            <person name="Ward R.D."/>
            <person name="Stajich J.E."/>
            <person name="Johansen J.R."/>
            <person name="Huntemann M."/>
            <person name="Clum A."/>
            <person name="Foster B."/>
            <person name="Foster B."/>
            <person name="Roux S."/>
            <person name="Palaniappan K."/>
            <person name="Varghese N."/>
            <person name="Mukherjee S."/>
            <person name="Reddy T.B.K."/>
            <person name="Daum C."/>
            <person name="Copeland A."/>
            <person name="Chen I.A."/>
            <person name="Ivanova N.N."/>
            <person name="Kyrpides N.C."/>
            <person name="Shapiro N."/>
            <person name="Eloe-Fadrosh E.A."/>
            <person name="Pietrasiak N."/>
        </authorList>
    </citation>
    <scope>NUCLEOTIDE SEQUENCE</scope>
    <source>
        <strain evidence="1">GSE-TBD4-15B</strain>
    </source>
</reference>
<dbReference type="EMBL" id="JAHHHV010000014">
    <property type="protein sequence ID" value="MBW4464488.1"/>
    <property type="molecule type" value="Genomic_DNA"/>
</dbReference>
<organism evidence="1 2">
    <name type="scientific">Pegethrix bostrychoides GSE-TBD4-15B</name>
    <dbReference type="NCBI Taxonomy" id="2839662"/>
    <lineage>
        <taxon>Bacteria</taxon>
        <taxon>Bacillati</taxon>
        <taxon>Cyanobacteriota</taxon>
        <taxon>Cyanophyceae</taxon>
        <taxon>Oculatellales</taxon>
        <taxon>Oculatellaceae</taxon>
        <taxon>Pegethrix</taxon>
    </lineage>
</organism>
<dbReference type="Proteomes" id="UP000707356">
    <property type="component" value="Unassembled WGS sequence"/>
</dbReference>
<protein>
    <submittedName>
        <fullName evidence="1">Type II toxin-antitoxin system RelE/ParE family toxin</fullName>
    </submittedName>
</protein>